<dbReference type="EMBL" id="JABZSJ010000001">
    <property type="protein sequence ID" value="MBF1383273.1"/>
    <property type="molecule type" value="Genomic_DNA"/>
</dbReference>
<reference evidence="9" key="1">
    <citation type="submission" date="2020-04" db="EMBL/GenBank/DDBJ databases">
        <title>Deep metagenomics examines the oral microbiome during advanced dental caries in children, revealing novel taxa and co-occurrences with host molecules.</title>
        <authorList>
            <person name="Baker J.L."/>
            <person name="Morton J.T."/>
            <person name="Dinis M."/>
            <person name="Alvarez R."/>
            <person name="Tran N.C."/>
            <person name="Knight R."/>
            <person name="Edlund A."/>
        </authorList>
    </citation>
    <scope>NUCLEOTIDE SEQUENCE</scope>
    <source>
        <strain evidence="9">JCVI_44_bin.5</strain>
    </source>
</reference>
<dbReference type="Pfam" id="PF01640">
    <property type="entry name" value="Peptidase_C10"/>
    <property type="match status" value="1"/>
</dbReference>
<evidence type="ECO:0000256" key="5">
    <source>
        <dbReference type="ARBA" id="ARBA00022807"/>
    </source>
</evidence>
<dbReference type="PRINTS" id="PR00797">
    <property type="entry name" value="STREPTOPAIN"/>
</dbReference>
<dbReference type="Pfam" id="PF13734">
    <property type="entry name" value="Inhibitor_I69"/>
    <property type="match status" value="1"/>
</dbReference>
<accession>A0A930MXX8</accession>
<keyword evidence="2 9" id="KW-0645">Protease</keyword>
<feature type="signal peptide" evidence="7">
    <location>
        <begin position="1"/>
        <end position="20"/>
    </location>
</feature>
<dbReference type="GO" id="GO:0006508">
    <property type="term" value="P:proteolysis"/>
    <property type="evidence" value="ECO:0007669"/>
    <property type="project" value="UniProtKB-KW"/>
</dbReference>
<dbReference type="InterPro" id="IPR000200">
    <property type="entry name" value="Peptidase_C10"/>
</dbReference>
<gene>
    <name evidence="9" type="ORF">HXN26_00225</name>
</gene>
<dbReference type="InterPro" id="IPR025896">
    <property type="entry name" value="Spi_Prtas-inh"/>
</dbReference>
<evidence type="ECO:0000256" key="7">
    <source>
        <dbReference type="SAM" id="SignalP"/>
    </source>
</evidence>
<organism evidence="9 10">
    <name type="scientific">Prevotella aurantiaca</name>
    <dbReference type="NCBI Taxonomy" id="596085"/>
    <lineage>
        <taxon>Bacteria</taxon>
        <taxon>Pseudomonadati</taxon>
        <taxon>Bacteroidota</taxon>
        <taxon>Bacteroidia</taxon>
        <taxon>Bacteroidales</taxon>
        <taxon>Prevotellaceae</taxon>
        <taxon>Prevotella</taxon>
    </lineage>
</organism>
<dbReference type="InterPro" id="IPR026444">
    <property type="entry name" value="Secre_tail"/>
</dbReference>
<dbReference type="RefSeq" id="WP_273158039.1">
    <property type="nucleotide sequence ID" value="NZ_JABZSJ010000001.1"/>
</dbReference>
<evidence type="ECO:0000256" key="3">
    <source>
        <dbReference type="ARBA" id="ARBA00022729"/>
    </source>
</evidence>
<comment type="similarity">
    <text evidence="1">Belongs to the peptidase C10 family.</text>
</comment>
<dbReference type="InterPro" id="IPR038765">
    <property type="entry name" value="Papain-like_cys_pep_sf"/>
</dbReference>
<dbReference type="Proteomes" id="UP000771736">
    <property type="component" value="Unassembled WGS sequence"/>
</dbReference>
<dbReference type="Gene3D" id="3.90.70.50">
    <property type="entry name" value="Peptidase C10, streptopain"/>
    <property type="match status" value="2"/>
</dbReference>
<protein>
    <submittedName>
        <fullName evidence="9">Thiol protease/hemagglutinin PrtT</fullName>
    </submittedName>
</protein>
<feature type="active site" description="Proton acceptor" evidence="6">
    <location>
        <position position="352"/>
    </location>
</feature>
<evidence type="ECO:0000256" key="1">
    <source>
        <dbReference type="ARBA" id="ARBA00009693"/>
    </source>
</evidence>
<keyword evidence="4" id="KW-0378">Hydrolase</keyword>
<feature type="active site" description="Nucleophile" evidence="6">
    <location>
        <position position="197"/>
    </location>
</feature>
<sequence length="1012" mass="112517">MKKHFPLLTLLFGLSVTTVAAPIQPQKAKQLAANFFGNSSKNNRAPLKISYQSQGNATTGNSLYYVINKGNDQGFVVISGDTRTRAVLAYSEKGHLNEEDILNHQSIQGMFIEYEEQIEWAIQNVKDVPSESYKMLAARQDFKEPRHIIEPLLEVRKSNRAQKRATPISMGQRWPFNLYSPTMVNHYNESEKTVAGCVATGISTVLRWHEWPARPKGSTEYTWRSTGKKMSINYDEQPAYDWNIMPEGIDAKGNDRVTGQRVTENQADNIGRLLRDVGYAVQMNFGISSTGGSGAILFNSVPTLIENFDYDGRLECLTRTNYSNDAWWAGIQDELNNYGPVVYGGQSSRGGHCFVIDGLAENRYVHVDWGWNYASNCWSSIDVLEPERQYDGGGVGAFNRHHQMLRYLKPSDGTKFEQITLVGGLSQTRYQKERNQSISIRIKNHRTQAFYGAFRLLISKAGRNDYRTLEQSYNMFIDGNGERDYQFLVDLSGYQEGTYDIRVSYSKDERKWVEISQNAGQITIGNAKPEPKPEPTPEIKDQFSIAKQCEQTAFSQEAGQKIAIGVNYTGTQGYYDYLKLVAKKEGGNGEYDLGKSASKVYIDKNGSKTVVFYADFSKVQRGKYDLRISYVSNGNWKEIDASAGQITVNNKAIGARIVATAVLPTLSTFEQEAVRVEIPVANQGDEDFNGKIQLLANGSPIAEGTQSIKSDADAMLVFTTNTTAFNRLKAGEYTLTVAYGNGQRVMYANTANLGKLIIKSKQQPTPSVGDVRINSAFFYQNGRYKGSKYCTVSRNSDLTVKAYLYSSNGFDGPVKVFMSDSYGSKAATNNALEVVKNVKIDKHGSGYVEVSFDKAHLTGSRYYINVSYNDGTKDICKTYDAIAFYVSSYYNSYNNDGANNQSDKGFTVYVDDFTDGFTYIPVGAEEKNLVVGEATAIETIDVQGVSLFPTVATENITIATAEAGMAYIYSTTGAKVAEIVLKEGNNTVAVSQFTPGVYFVKVANKTLKFIKK</sequence>
<keyword evidence="5" id="KW-0788">Thiol protease</keyword>
<evidence type="ECO:0000256" key="4">
    <source>
        <dbReference type="ARBA" id="ARBA00022801"/>
    </source>
</evidence>
<dbReference type="InterPro" id="IPR044934">
    <property type="entry name" value="Streptopain_sf"/>
</dbReference>
<proteinExistence type="inferred from homology"/>
<keyword evidence="3 7" id="KW-0732">Signal</keyword>
<evidence type="ECO:0000259" key="8">
    <source>
        <dbReference type="Pfam" id="PF13734"/>
    </source>
</evidence>
<evidence type="ECO:0000256" key="6">
    <source>
        <dbReference type="PIRSR" id="PIRSR600200-1"/>
    </source>
</evidence>
<evidence type="ECO:0000256" key="2">
    <source>
        <dbReference type="ARBA" id="ARBA00022670"/>
    </source>
</evidence>
<evidence type="ECO:0000313" key="9">
    <source>
        <dbReference type="EMBL" id="MBF1383273.1"/>
    </source>
</evidence>
<name>A0A930MXX8_9BACT</name>
<evidence type="ECO:0000313" key="10">
    <source>
        <dbReference type="Proteomes" id="UP000771736"/>
    </source>
</evidence>
<feature type="chain" id="PRO_5036904755" evidence="7">
    <location>
        <begin position="21"/>
        <end position="1012"/>
    </location>
</feature>
<dbReference type="SUPFAM" id="SSF54001">
    <property type="entry name" value="Cysteine proteinases"/>
    <property type="match status" value="1"/>
</dbReference>
<dbReference type="NCBIfam" id="TIGR04183">
    <property type="entry name" value="Por_Secre_tail"/>
    <property type="match status" value="1"/>
</dbReference>
<dbReference type="AlphaFoldDB" id="A0A930MXX8"/>
<dbReference type="GO" id="GO:0008234">
    <property type="term" value="F:cysteine-type peptidase activity"/>
    <property type="evidence" value="ECO:0007669"/>
    <property type="project" value="UniProtKB-KW"/>
</dbReference>
<feature type="domain" description="Spi protease inhibitor" evidence="8">
    <location>
        <begin position="20"/>
        <end position="118"/>
    </location>
</feature>
<comment type="caution">
    <text evidence="9">The sequence shown here is derived from an EMBL/GenBank/DDBJ whole genome shotgun (WGS) entry which is preliminary data.</text>
</comment>